<protein>
    <recommendedName>
        <fullName evidence="7 8">Phospho-N-acetylmuramoyl-pentapeptide-transferase</fullName>
        <ecNumber evidence="7 8">2.7.8.13</ecNumber>
    </recommendedName>
    <alternativeName>
        <fullName evidence="7">UDP-MurNAc-pentapeptide phosphotransferase</fullName>
    </alternativeName>
</protein>
<dbReference type="GO" id="GO:0046872">
    <property type="term" value="F:metal ion binding"/>
    <property type="evidence" value="ECO:0007669"/>
    <property type="project" value="UniProtKB-KW"/>
</dbReference>
<evidence type="ECO:0000256" key="3">
    <source>
        <dbReference type="ARBA" id="ARBA00022679"/>
    </source>
</evidence>
<feature type="transmembrane region" description="Helical" evidence="7">
    <location>
        <begin position="198"/>
        <end position="217"/>
    </location>
</feature>
<keyword evidence="7" id="KW-0961">Cell wall biogenesis/degradation</keyword>
<feature type="binding site" evidence="9">
    <location>
        <position position="168"/>
    </location>
    <ligand>
        <name>Mg(2+)</name>
        <dbReference type="ChEBI" id="CHEBI:18420"/>
    </ligand>
</feature>
<dbReference type="Pfam" id="PF00953">
    <property type="entry name" value="Glycos_transf_4"/>
    <property type="match status" value="1"/>
</dbReference>
<keyword evidence="7" id="KW-0133">Cell shape</keyword>
<dbReference type="OrthoDB" id="9805475at2"/>
<accession>A0A5N1IAD4</accession>
<evidence type="ECO:0000256" key="7">
    <source>
        <dbReference type="HAMAP-Rule" id="MF_00038"/>
    </source>
</evidence>
<dbReference type="GO" id="GO:0051301">
    <property type="term" value="P:cell division"/>
    <property type="evidence" value="ECO:0007669"/>
    <property type="project" value="UniProtKB-KW"/>
</dbReference>
<dbReference type="PANTHER" id="PTHR22926:SF5">
    <property type="entry name" value="PHOSPHO-N-ACETYLMURAMOYL-PENTAPEPTIDE-TRANSFERASE HOMOLOG"/>
    <property type="match status" value="1"/>
</dbReference>
<dbReference type="GO" id="GO:0009252">
    <property type="term" value="P:peptidoglycan biosynthetic process"/>
    <property type="evidence" value="ECO:0007669"/>
    <property type="project" value="UniProtKB-UniRule"/>
</dbReference>
<dbReference type="RefSeq" id="WP_006588085.1">
    <property type="nucleotide sequence ID" value="NZ_CATOUV010000001.1"/>
</dbReference>
<keyword evidence="7 9" id="KW-0460">Magnesium</keyword>
<feature type="transmembrane region" description="Helical" evidence="7">
    <location>
        <begin position="77"/>
        <end position="95"/>
    </location>
</feature>
<evidence type="ECO:0000256" key="8">
    <source>
        <dbReference type="NCBIfam" id="TIGR00445"/>
    </source>
</evidence>
<comment type="cofactor">
    <cofactor evidence="7 9">
        <name>Mg(2+)</name>
        <dbReference type="ChEBI" id="CHEBI:18420"/>
    </cofactor>
</comment>
<dbReference type="Proteomes" id="UP000327236">
    <property type="component" value="Unassembled WGS sequence"/>
</dbReference>
<dbReference type="Proteomes" id="UP001385848">
    <property type="component" value="Unassembled WGS sequence"/>
</dbReference>
<comment type="pathway">
    <text evidence="7">Cell wall biogenesis; peptidoglycan biosynthesis.</text>
</comment>
<feature type="transmembrane region" description="Helical" evidence="7">
    <location>
        <begin position="47"/>
        <end position="71"/>
    </location>
</feature>
<evidence type="ECO:0000256" key="2">
    <source>
        <dbReference type="ARBA" id="ARBA00005583"/>
    </source>
</evidence>
<keyword evidence="7" id="KW-0131">Cell cycle</keyword>
<dbReference type="EMBL" id="VYWW01000023">
    <property type="protein sequence ID" value="KAA9322016.1"/>
    <property type="molecule type" value="Genomic_DNA"/>
</dbReference>
<dbReference type="GO" id="GO:0071555">
    <property type="term" value="P:cell wall organization"/>
    <property type="evidence" value="ECO:0007669"/>
    <property type="project" value="UniProtKB-KW"/>
</dbReference>
<evidence type="ECO:0000313" key="10">
    <source>
        <dbReference type="EMBL" id="KAA9322016.1"/>
    </source>
</evidence>
<feature type="transmembrane region" description="Helical" evidence="7">
    <location>
        <begin position="251"/>
        <end position="272"/>
    </location>
</feature>
<keyword evidence="7" id="KW-0573">Peptidoglycan synthesis</keyword>
<dbReference type="InterPro" id="IPR003524">
    <property type="entry name" value="PNAcMuramoyl-5peptid_Trfase"/>
</dbReference>
<dbReference type="GO" id="GO:0008360">
    <property type="term" value="P:regulation of cell shape"/>
    <property type="evidence" value="ECO:0007669"/>
    <property type="project" value="UniProtKB-KW"/>
</dbReference>
<dbReference type="PROSITE" id="PS01348">
    <property type="entry name" value="MRAY_2"/>
    <property type="match status" value="1"/>
</dbReference>
<keyword evidence="4 7" id="KW-0812">Transmembrane</keyword>
<evidence type="ECO:0000313" key="13">
    <source>
        <dbReference type="Proteomes" id="UP001385848"/>
    </source>
</evidence>
<reference evidence="11 13" key="2">
    <citation type="submission" date="2024-04" db="EMBL/GenBank/DDBJ databases">
        <title>Three lactobacilli isolated from voided urine samples from females with type 2 diabetes.</title>
        <authorList>
            <person name="Kula A."/>
            <person name="Stegman N."/>
            <person name="Putonti C."/>
        </authorList>
    </citation>
    <scope>NUCLEOTIDE SEQUENCE [LARGE SCALE GENOMIC DNA]</scope>
    <source>
        <strain evidence="11 13">1855</strain>
    </source>
</reference>
<sequence length="319" mass="35310">MLYSIYALVISMVITAIFLPWLIVFMHMHHEGQPIREEGPKAHLKKAGTPTMGGTVFVIASIIASVSVLVWKQSFNNIAIILIIALLGHGLIGFLDDGLKIIWKNNLGLRAWQKLLLQILIAVVLVLISSFDHFGFALRMPWGGALTGPVIFVLFTIFWLVGFSNAVNLSDGLDGLASGLSIISFATYAYLAFKQENLAILVFCMSVIGGLIIFLVFNHKPAKIFMGDAGSLALGGSLAAIAILLNRPWSLLLVGLVFVCETASVMMQVTSFKLTHKRIFKMTPIHHHFELSGWSEWKVDIVFWIVQLIFSILYLIIWG</sequence>
<dbReference type="GO" id="GO:0005886">
    <property type="term" value="C:plasma membrane"/>
    <property type="evidence" value="ECO:0007669"/>
    <property type="project" value="UniProtKB-SubCell"/>
</dbReference>
<gene>
    <name evidence="7 11" type="primary">mraY</name>
    <name evidence="11" type="ORF">AAC431_01245</name>
    <name evidence="10" type="ORF">F6H94_05805</name>
</gene>
<comment type="catalytic activity">
    <reaction evidence="7">
        <text>UDP-N-acetyl-alpha-D-muramoyl-L-alanyl-gamma-D-glutamyl-L-lysyl-D-alanyl-D-alanine + di-trans,octa-cis-undecaprenyl phosphate = Mur2Ac(oyl-L-Ala-gamma-D-Glu-L-Lys-D-Ala-D-Ala)-di-trans,octa-cis-undecaprenyl diphosphate + UMP</text>
        <dbReference type="Rhea" id="RHEA:21920"/>
        <dbReference type="ChEBI" id="CHEBI:57865"/>
        <dbReference type="ChEBI" id="CHEBI:60032"/>
        <dbReference type="ChEBI" id="CHEBI:60392"/>
        <dbReference type="ChEBI" id="CHEBI:70758"/>
        <dbReference type="EC" id="2.7.8.13"/>
    </reaction>
</comment>
<dbReference type="UniPathway" id="UPA00219"/>
<dbReference type="InterPro" id="IPR018480">
    <property type="entry name" value="PNAcMuramoyl-5peptid_Trfase_CS"/>
</dbReference>
<keyword evidence="7" id="KW-0132">Cell division</keyword>
<comment type="similarity">
    <text evidence="2 7">Belongs to the glycosyltransferase 4 family. MraY subfamily.</text>
</comment>
<evidence type="ECO:0000256" key="6">
    <source>
        <dbReference type="ARBA" id="ARBA00023136"/>
    </source>
</evidence>
<proteinExistence type="inferred from homology"/>
<comment type="caution">
    <text evidence="10">The sequence shown here is derived from an EMBL/GenBank/DDBJ whole genome shotgun (WGS) entry which is preliminary data.</text>
</comment>
<dbReference type="InterPro" id="IPR000715">
    <property type="entry name" value="Glycosyl_transferase_4"/>
</dbReference>
<dbReference type="AlphaFoldDB" id="A0A5N1IAD4"/>
<keyword evidence="3 7" id="KW-0808">Transferase</keyword>
<dbReference type="NCBIfam" id="TIGR00445">
    <property type="entry name" value="mraY"/>
    <property type="match status" value="1"/>
</dbReference>
<feature type="transmembrane region" description="Helical" evidence="7">
    <location>
        <begin position="115"/>
        <end position="136"/>
    </location>
</feature>
<evidence type="ECO:0000313" key="12">
    <source>
        <dbReference type="Proteomes" id="UP000327236"/>
    </source>
</evidence>
<keyword evidence="7 9" id="KW-0479">Metal-binding</keyword>
<keyword evidence="5 7" id="KW-1133">Transmembrane helix</keyword>
<dbReference type="GeneID" id="31743242"/>
<dbReference type="Pfam" id="PF10555">
    <property type="entry name" value="MraY_sig1"/>
    <property type="match status" value="1"/>
</dbReference>
<feature type="transmembrane region" description="Helical" evidence="7">
    <location>
        <begin position="6"/>
        <end position="26"/>
    </location>
</feature>
<reference evidence="10 12" key="1">
    <citation type="submission" date="2019-09" db="EMBL/GenBank/DDBJ databases">
        <title>Draft genome sequence assemblies of isolates from the urinary tract.</title>
        <authorList>
            <person name="Mores C.R."/>
            <person name="Putonti C."/>
            <person name="Wolfe A.J."/>
        </authorList>
    </citation>
    <scope>NUCLEOTIDE SEQUENCE [LARGE SCALE GENOMIC DNA]</scope>
    <source>
        <strain evidence="10 12">UMB246</strain>
    </source>
</reference>
<evidence type="ECO:0000256" key="4">
    <source>
        <dbReference type="ARBA" id="ARBA00022692"/>
    </source>
</evidence>
<feature type="binding site" evidence="9">
    <location>
        <position position="228"/>
    </location>
    <ligand>
        <name>Mg(2+)</name>
        <dbReference type="ChEBI" id="CHEBI:18420"/>
    </ligand>
</feature>
<comment type="subcellular location">
    <subcellularLocation>
        <location evidence="7">Cell membrane</location>
        <topology evidence="7">Multi-pass membrane protein</topology>
    </subcellularLocation>
    <subcellularLocation>
        <location evidence="1">Membrane</location>
        <topology evidence="1">Multi-pass membrane protein</topology>
    </subcellularLocation>
</comment>
<feature type="transmembrane region" description="Helical" evidence="7">
    <location>
        <begin position="301"/>
        <end position="318"/>
    </location>
</feature>
<dbReference type="CDD" id="cd06852">
    <property type="entry name" value="GT_MraY"/>
    <property type="match status" value="1"/>
</dbReference>
<keyword evidence="6 7" id="KW-0472">Membrane</keyword>
<keyword evidence="7" id="KW-1003">Cell membrane</keyword>
<evidence type="ECO:0000256" key="9">
    <source>
        <dbReference type="PIRSR" id="PIRSR600715-1"/>
    </source>
</evidence>
<organism evidence="10 12">
    <name type="scientific">Lactobacillus jensenii</name>
    <dbReference type="NCBI Taxonomy" id="109790"/>
    <lineage>
        <taxon>Bacteria</taxon>
        <taxon>Bacillati</taxon>
        <taxon>Bacillota</taxon>
        <taxon>Bacilli</taxon>
        <taxon>Lactobacillales</taxon>
        <taxon>Lactobacillaceae</taxon>
        <taxon>Lactobacillus</taxon>
    </lineage>
</organism>
<dbReference type="EMBL" id="JBBVUL010000002">
    <property type="protein sequence ID" value="MEL0564551.1"/>
    <property type="molecule type" value="Genomic_DNA"/>
</dbReference>
<dbReference type="HAMAP" id="MF_00038">
    <property type="entry name" value="MraY"/>
    <property type="match status" value="1"/>
</dbReference>
<comment type="function">
    <text evidence="7">Catalyzes the initial step of the lipid cycle reactions in the biosynthesis of the cell wall peptidoglycan: transfers peptidoglycan precursor phospho-MurNAc-pentapeptide from UDP-MurNAc-pentapeptide onto the lipid carrier undecaprenyl phosphate, yielding undecaprenyl-pyrophosphoryl-MurNAc-pentapeptide, known as lipid I.</text>
</comment>
<keyword evidence="13" id="KW-1185">Reference proteome</keyword>
<dbReference type="KEGG" id="lje:BUE77_05875"/>
<feature type="transmembrane region" description="Helical" evidence="7">
    <location>
        <begin position="142"/>
        <end position="161"/>
    </location>
</feature>
<evidence type="ECO:0000256" key="1">
    <source>
        <dbReference type="ARBA" id="ARBA00004141"/>
    </source>
</evidence>
<name>A0A5N1IAD4_LACJE</name>
<feature type="transmembrane region" description="Helical" evidence="7">
    <location>
        <begin position="173"/>
        <end position="192"/>
    </location>
</feature>
<evidence type="ECO:0000313" key="11">
    <source>
        <dbReference type="EMBL" id="MEL0564551.1"/>
    </source>
</evidence>
<dbReference type="EC" id="2.7.8.13" evidence="7 8"/>
<dbReference type="GO" id="GO:0008963">
    <property type="term" value="F:phospho-N-acetylmuramoyl-pentapeptide-transferase activity"/>
    <property type="evidence" value="ECO:0007669"/>
    <property type="project" value="UniProtKB-UniRule"/>
</dbReference>
<dbReference type="PANTHER" id="PTHR22926">
    <property type="entry name" value="PHOSPHO-N-ACETYLMURAMOYL-PENTAPEPTIDE-TRANSFERASE"/>
    <property type="match status" value="1"/>
</dbReference>
<evidence type="ECO:0000256" key="5">
    <source>
        <dbReference type="ARBA" id="ARBA00022989"/>
    </source>
</evidence>
<feature type="transmembrane region" description="Helical" evidence="7">
    <location>
        <begin position="224"/>
        <end position="245"/>
    </location>
</feature>